<dbReference type="CDD" id="cd00586">
    <property type="entry name" value="4HBT"/>
    <property type="match status" value="1"/>
</dbReference>
<dbReference type="RefSeq" id="WP_246909942.1">
    <property type="nucleotide sequence ID" value="NZ_JALJRB010000015.1"/>
</dbReference>
<proteinExistence type="inferred from homology"/>
<evidence type="ECO:0000313" key="4">
    <source>
        <dbReference type="Proteomes" id="UP001165427"/>
    </source>
</evidence>
<name>A0AA41R5T8_9BACT</name>
<dbReference type="Gene3D" id="3.10.129.10">
    <property type="entry name" value="Hotdog Thioesterase"/>
    <property type="match status" value="1"/>
</dbReference>
<sequence length="135" mass="15666">MGTRFETNMTVAFHDLDPLQIVWHGNYLKYFDIARFGLFASVGVDLYAYMLEKHYVFPVTRSSLKHIVPLRAFDQFTCSATVTECQYKIVLNFEIRKGPDMLLCARGSSEQLAVRFPEMEMEFQIPDDIRRALEG</sequence>
<dbReference type="PANTHER" id="PTHR31793:SF27">
    <property type="entry name" value="NOVEL THIOESTERASE SUPERFAMILY DOMAIN AND SAPOSIN A-TYPE DOMAIN CONTAINING PROTEIN (0610012H03RIK)"/>
    <property type="match status" value="1"/>
</dbReference>
<dbReference type="AlphaFoldDB" id="A0AA41R5T8"/>
<evidence type="ECO:0000256" key="2">
    <source>
        <dbReference type="ARBA" id="ARBA00022801"/>
    </source>
</evidence>
<evidence type="ECO:0000313" key="3">
    <source>
        <dbReference type="EMBL" id="MCJ8501620.1"/>
    </source>
</evidence>
<comment type="caution">
    <text evidence="3">The sequence shown here is derived from an EMBL/GenBank/DDBJ whole genome shotgun (WGS) entry which is preliminary data.</text>
</comment>
<dbReference type="PANTHER" id="PTHR31793">
    <property type="entry name" value="4-HYDROXYBENZOYL-COA THIOESTERASE FAMILY MEMBER"/>
    <property type="match status" value="1"/>
</dbReference>
<organism evidence="3 4">
    <name type="scientific">Desulfatitalea alkaliphila</name>
    <dbReference type="NCBI Taxonomy" id="2929485"/>
    <lineage>
        <taxon>Bacteria</taxon>
        <taxon>Pseudomonadati</taxon>
        <taxon>Thermodesulfobacteriota</taxon>
        <taxon>Desulfobacteria</taxon>
        <taxon>Desulfobacterales</taxon>
        <taxon>Desulfosarcinaceae</taxon>
        <taxon>Desulfatitalea</taxon>
    </lineage>
</organism>
<accession>A0AA41R5T8</accession>
<gene>
    <name evidence="3" type="ORF">MRX98_13640</name>
</gene>
<dbReference type="InterPro" id="IPR029069">
    <property type="entry name" value="HotDog_dom_sf"/>
</dbReference>
<protein>
    <submittedName>
        <fullName evidence="3">Acyl-CoA thioesterase</fullName>
    </submittedName>
</protein>
<keyword evidence="2" id="KW-0378">Hydrolase</keyword>
<dbReference type="Pfam" id="PF13279">
    <property type="entry name" value="4HBT_2"/>
    <property type="match status" value="1"/>
</dbReference>
<dbReference type="Proteomes" id="UP001165427">
    <property type="component" value="Unassembled WGS sequence"/>
</dbReference>
<dbReference type="GO" id="GO:0047617">
    <property type="term" value="F:fatty acyl-CoA hydrolase activity"/>
    <property type="evidence" value="ECO:0007669"/>
    <property type="project" value="TreeGrafter"/>
</dbReference>
<comment type="similarity">
    <text evidence="1">Belongs to the 4-hydroxybenzoyl-CoA thioesterase family.</text>
</comment>
<reference evidence="3" key="1">
    <citation type="submission" date="2022-04" db="EMBL/GenBank/DDBJ databases">
        <title>Desulfatitalea alkaliphila sp. nov., a novel anaerobic sulfate-reducing bacterium isolated from terrestrial mud volcano, Taman Peninsula, Russia.</title>
        <authorList>
            <person name="Khomyakova M.A."/>
            <person name="Merkel A.Y."/>
            <person name="Slobodkin A.I."/>
        </authorList>
    </citation>
    <scope>NUCLEOTIDE SEQUENCE</scope>
    <source>
        <strain evidence="3">M08but</strain>
    </source>
</reference>
<evidence type="ECO:0000256" key="1">
    <source>
        <dbReference type="ARBA" id="ARBA00005953"/>
    </source>
</evidence>
<keyword evidence="4" id="KW-1185">Reference proteome</keyword>
<dbReference type="SUPFAM" id="SSF54637">
    <property type="entry name" value="Thioesterase/thiol ester dehydrase-isomerase"/>
    <property type="match status" value="1"/>
</dbReference>
<dbReference type="EMBL" id="JALJRB010000015">
    <property type="protein sequence ID" value="MCJ8501620.1"/>
    <property type="molecule type" value="Genomic_DNA"/>
</dbReference>
<dbReference type="InterPro" id="IPR050563">
    <property type="entry name" value="4-hydroxybenzoyl-CoA_TE"/>
</dbReference>